<organism evidence="6 7">
    <name type="scientific">Piscinibacter sakaiensis</name>
    <name type="common">Ideonella sakaiensis</name>
    <dbReference type="NCBI Taxonomy" id="1547922"/>
    <lineage>
        <taxon>Bacteria</taxon>
        <taxon>Pseudomonadati</taxon>
        <taxon>Pseudomonadota</taxon>
        <taxon>Betaproteobacteria</taxon>
        <taxon>Burkholderiales</taxon>
        <taxon>Sphaerotilaceae</taxon>
        <taxon>Piscinibacter</taxon>
    </lineage>
</organism>
<keyword evidence="3" id="KW-0238">DNA-binding</keyword>
<dbReference type="SUPFAM" id="SSF46785">
    <property type="entry name" value="Winged helix' DNA-binding domain"/>
    <property type="match status" value="1"/>
</dbReference>
<dbReference type="SUPFAM" id="SSF53850">
    <property type="entry name" value="Periplasmic binding protein-like II"/>
    <property type="match status" value="1"/>
</dbReference>
<feature type="domain" description="HTH lysR-type" evidence="5">
    <location>
        <begin position="2"/>
        <end position="61"/>
    </location>
</feature>
<dbReference type="PANTHER" id="PTHR30579">
    <property type="entry name" value="TRANSCRIPTIONAL REGULATOR"/>
    <property type="match status" value="1"/>
</dbReference>
<dbReference type="Gene3D" id="1.10.10.10">
    <property type="entry name" value="Winged helix-like DNA-binding domain superfamily/Winged helix DNA-binding domain"/>
    <property type="match status" value="1"/>
</dbReference>
<dbReference type="Gene3D" id="3.40.190.10">
    <property type="entry name" value="Periplasmic binding protein-like II"/>
    <property type="match status" value="2"/>
</dbReference>
<dbReference type="FunFam" id="1.10.10.10:FF:000001">
    <property type="entry name" value="LysR family transcriptional regulator"/>
    <property type="match status" value="1"/>
</dbReference>
<proteinExistence type="inferred from homology"/>
<evidence type="ECO:0000256" key="2">
    <source>
        <dbReference type="ARBA" id="ARBA00023015"/>
    </source>
</evidence>
<dbReference type="PANTHER" id="PTHR30579:SF7">
    <property type="entry name" value="HTH-TYPE TRANSCRIPTIONAL REGULATOR LRHA-RELATED"/>
    <property type="match status" value="1"/>
</dbReference>
<dbReference type="OrthoDB" id="9789529at2"/>
<reference evidence="7" key="1">
    <citation type="submission" date="2015-07" db="EMBL/GenBank/DDBJ databases">
        <title>Discovery of a poly(ethylene terephthalate assimilation.</title>
        <authorList>
            <person name="Yoshida S."/>
            <person name="Hiraga K."/>
            <person name="Takehana T."/>
            <person name="Taniguchi I."/>
            <person name="Yamaji H."/>
            <person name="Maeda Y."/>
            <person name="Toyohara K."/>
            <person name="Miyamoto K."/>
            <person name="Kimura Y."/>
            <person name="Oda K."/>
        </authorList>
    </citation>
    <scope>NUCLEOTIDE SEQUENCE [LARGE SCALE GENOMIC DNA]</scope>
    <source>
        <strain evidence="7">NBRC 110686 / TISTR 2288 / 201-F6</strain>
    </source>
</reference>
<evidence type="ECO:0000256" key="3">
    <source>
        <dbReference type="ARBA" id="ARBA00023125"/>
    </source>
</evidence>
<keyword evidence="4" id="KW-0804">Transcription</keyword>
<reference evidence="6 7" key="2">
    <citation type="journal article" date="2016" name="Science">
        <title>A bacterium that degrades and assimilates poly(ethylene terephthalate).</title>
        <authorList>
            <person name="Yoshida S."/>
            <person name="Hiraga K."/>
            <person name="Takehana T."/>
            <person name="Taniguchi I."/>
            <person name="Yamaji H."/>
            <person name="Maeda Y."/>
            <person name="Toyohara K."/>
            <person name="Miyamoto K."/>
            <person name="Kimura Y."/>
            <person name="Oda K."/>
        </authorList>
    </citation>
    <scope>NUCLEOTIDE SEQUENCE [LARGE SCALE GENOMIC DNA]</scope>
    <source>
        <strain evidence="7">NBRC 110686 / TISTR 2288 / 201-F6</strain>
    </source>
</reference>
<dbReference type="GO" id="GO:0003700">
    <property type="term" value="F:DNA-binding transcription factor activity"/>
    <property type="evidence" value="ECO:0007669"/>
    <property type="project" value="InterPro"/>
</dbReference>
<dbReference type="RefSeq" id="WP_054022231.1">
    <property type="nucleotide sequence ID" value="NZ_BBYR01000073.1"/>
</dbReference>
<evidence type="ECO:0000256" key="4">
    <source>
        <dbReference type="ARBA" id="ARBA00023163"/>
    </source>
</evidence>
<dbReference type="Pfam" id="PF00126">
    <property type="entry name" value="HTH_1"/>
    <property type="match status" value="1"/>
</dbReference>
<dbReference type="InterPro" id="IPR050176">
    <property type="entry name" value="LTTR"/>
</dbReference>
<keyword evidence="2" id="KW-0805">Transcription regulation</keyword>
<gene>
    <name evidence="6" type="ORF">ISF6_4825</name>
</gene>
<dbReference type="Pfam" id="PF03466">
    <property type="entry name" value="LysR_substrate"/>
    <property type="match status" value="1"/>
</dbReference>
<dbReference type="GO" id="GO:0003677">
    <property type="term" value="F:DNA binding"/>
    <property type="evidence" value="ECO:0007669"/>
    <property type="project" value="UniProtKB-KW"/>
</dbReference>
<dbReference type="PROSITE" id="PS50931">
    <property type="entry name" value="HTH_LYSR"/>
    <property type="match status" value="1"/>
</dbReference>
<sequence length="285" mass="30452">MFDLELLRTFVCVVDERSFTRGGARVHRSQSTVSQQIRRLEEALGQPLLQRDRSGRDVRPTERGELLAHYARRLLALAQEAHERVGAPLPPAVVRLGVPEDVDARRLASVLAGFAQRQPAVRLETLSGMSSELNRALVADALDLALLKREPGSGPCLAAWPEALAWVGPAGAPAPVGEAGRPLPLALFPPGCIYRQRALRWLDGRERPWRLAFASQSLAGIQAAVASGLGLSVLPLTALLPEHRVLGIDEGFEAPPATELALVAGGPVSAGARALADHLIEAFGT</sequence>
<accession>A0A0K8P6X3</accession>
<dbReference type="PRINTS" id="PR00039">
    <property type="entry name" value="HTHLYSR"/>
</dbReference>
<dbReference type="InterPro" id="IPR000847">
    <property type="entry name" value="LysR_HTH_N"/>
</dbReference>
<dbReference type="STRING" id="1547922.ISF6_4825"/>
<dbReference type="InterPro" id="IPR005119">
    <property type="entry name" value="LysR_subst-bd"/>
</dbReference>
<dbReference type="InterPro" id="IPR036390">
    <property type="entry name" value="WH_DNA-bd_sf"/>
</dbReference>
<evidence type="ECO:0000313" key="6">
    <source>
        <dbReference type="EMBL" id="GAP38367.1"/>
    </source>
</evidence>
<dbReference type="Proteomes" id="UP000037660">
    <property type="component" value="Unassembled WGS sequence"/>
</dbReference>
<keyword evidence="7" id="KW-1185">Reference proteome</keyword>
<comment type="caution">
    <text evidence="6">The sequence shown here is derived from an EMBL/GenBank/DDBJ whole genome shotgun (WGS) entry which is preliminary data.</text>
</comment>
<comment type="similarity">
    <text evidence="1">Belongs to the LysR transcriptional regulatory family.</text>
</comment>
<evidence type="ECO:0000256" key="1">
    <source>
        <dbReference type="ARBA" id="ARBA00009437"/>
    </source>
</evidence>
<evidence type="ECO:0000259" key="5">
    <source>
        <dbReference type="PROSITE" id="PS50931"/>
    </source>
</evidence>
<evidence type="ECO:0000313" key="7">
    <source>
        <dbReference type="Proteomes" id="UP000037660"/>
    </source>
</evidence>
<dbReference type="EMBL" id="BBYR01000073">
    <property type="protein sequence ID" value="GAP38367.1"/>
    <property type="molecule type" value="Genomic_DNA"/>
</dbReference>
<protein>
    <submittedName>
        <fullName evidence="6">Transcriptional regulator, LysR family</fullName>
    </submittedName>
</protein>
<name>A0A0K8P6X3_PISS1</name>
<dbReference type="AlphaFoldDB" id="A0A0K8P6X3"/>
<dbReference type="InterPro" id="IPR036388">
    <property type="entry name" value="WH-like_DNA-bd_sf"/>
</dbReference>